<dbReference type="EMBL" id="CAMAPE010000033">
    <property type="protein sequence ID" value="CAH9095695.1"/>
    <property type="molecule type" value="Genomic_DNA"/>
</dbReference>
<dbReference type="OrthoDB" id="1323776at2759"/>
<feature type="compositionally biased region" description="Basic and acidic residues" evidence="1">
    <location>
        <begin position="74"/>
        <end position="93"/>
    </location>
</feature>
<evidence type="ECO:0000313" key="2">
    <source>
        <dbReference type="EMBL" id="CAH9095695.1"/>
    </source>
</evidence>
<organism evidence="2 3">
    <name type="scientific">Cuscuta europaea</name>
    <name type="common">European dodder</name>
    <dbReference type="NCBI Taxonomy" id="41803"/>
    <lineage>
        <taxon>Eukaryota</taxon>
        <taxon>Viridiplantae</taxon>
        <taxon>Streptophyta</taxon>
        <taxon>Embryophyta</taxon>
        <taxon>Tracheophyta</taxon>
        <taxon>Spermatophyta</taxon>
        <taxon>Magnoliopsida</taxon>
        <taxon>eudicotyledons</taxon>
        <taxon>Gunneridae</taxon>
        <taxon>Pentapetalae</taxon>
        <taxon>asterids</taxon>
        <taxon>lamiids</taxon>
        <taxon>Solanales</taxon>
        <taxon>Convolvulaceae</taxon>
        <taxon>Cuscuteae</taxon>
        <taxon>Cuscuta</taxon>
        <taxon>Cuscuta subgen. Cuscuta</taxon>
    </lineage>
</organism>
<sequence length="407" mass="43938">MPEDRTLVPMTIPVALLQLANPNDPSVRRYCEAQNIIFPMAQINPPEPTLGSQPSVSEGLESSTRPQRPVASWPHDDQTTSAEGHTHAEETTHDSSSVARTLDVDDEDSGSKAETSGNDQGDEDDDDANDNSRKAKKAPVQKGRPIIRLSRATNKEESHQIKNTEGQTISETLSKVRHDNPSSSSILMQRVQTESAIAEDMAIFDSCSDFEEINRANPIGADTDIFSFRVKDAASSPTAHAQAQPSHSATSQQVVVSQIGDTTPTSLPPYDAVEELYSGLSPRTTTPPSNTMSLGVTLPTFSNFSSTPTLLTPLHSTGSLYMSTTIGDTSMMIGIPATQQITQSLSASHTSVIFTDAVTTVTTPVTEQPEPTDLSVILQRFMDSTIKAWVHEAITARAQEFMTTQAL</sequence>
<dbReference type="AlphaFoldDB" id="A0A9P0ZAM6"/>
<name>A0A9P0ZAM6_CUSEU</name>
<feature type="compositionally biased region" description="Polar residues" evidence="1">
    <location>
        <begin position="50"/>
        <end position="66"/>
    </location>
</feature>
<evidence type="ECO:0000256" key="1">
    <source>
        <dbReference type="SAM" id="MobiDB-lite"/>
    </source>
</evidence>
<feature type="compositionally biased region" description="Acidic residues" evidence="1">
    <location>
        <begin position="120"/>
        <end position="129"/>
    </location>
</feature>
<gene>
    <name evidence="2" type="ORF">CEURO_LOCUS13227</name>
</gene>
<feature type="region of interest" description="Disordered" evidence="1">
    <location>
        <begin position="44"/>
        <end position="168"/>
    </location>
</feature>
<keyword evidence="3" id="KW-1185">Reference proteome</keyword>
<proteinExistence type="predicted"/>
<dbReference type="Proteomes" id="UP001152484">
    <property type="component" value="Unassembled WGS sequence"/>
</dbReference>
<evidence type="ECO:0000313" key="3">
    <source>
        <dbReference type="Proteomes" id="UP001152484"/>
    </source>
</evidence>
<feature type="compositionally biased region" description="Basic and acidic residues" evidence="1">
    <location>
        <begin position="153"/>
        <end position="162"/>
    </location>
</feature>
<protein>
    <submittedName>
        <fullName evidence="2">Uncharacterized protein</fullName>
    </submittedName>
</protein>
<reference evidence="2" key="1">
    <citation type="submission" date="2022-07" db="EMBL/GenBank/DDBJ databases">
        <authorList>
            <person name="Macas J."/>
            <person name="Novak P."/>
            <person name="Neumann P."/>
        </authorList>
    </citation>
    <scope>NUCLEOTIDE SEQUENCE</scope>
</reference>
<accession>A0A9P0ZAM6</accession>
<comment type="caution">
    <text evidence="2">The sequence shown here is derived from an EMBL/GenBank/DDBJ whole genome shotgun (WGS) entry which is preliminary data.</text>
</comment>